<feature type="compositionally biased region" description="Acidic residues" evidence="1">
    <location>
        <begin position="20"/>
        <end position="31"/>
    </location>
</feature>
<evidence type="ECO:0000256" key="1">
    <source>
        <dbReference type="SAM" id="MobiDB-lite"/>
    </source>
</evidence>
<organism evidence="2 3">
    <name type="scientific">Karstenula rhodostoma CBS 690.94</name>
    <dbReference type="NCBI Taxonomy" id="1392251"/>
    <lineage>
        <taxon>Eukaryota</taxon>
        <taxon>Fungi</taxon>
        <taxon>Dikarya</taxon>
        <taxon>Ascomycota</taxon>
        <taxon>Pezizomycotina</taxon>
        <taxon>Dothideomycetes</taxon>
        <taxon>Pleosporomycetidae</taxon>
        <taxon>Pleosporales</taxon>
        <taxon>Massarineae</taxon>
        <taxon>Didymosphaeriaceae</taxon>
        <taxon>Karstenula</taxon>
    </lineage>
</organism>
<dbReference type="Proteomes" id="UP000799764">
    <property type="component" value="Unassembled WGS sequence"/>
</dbReference>
<feature type="compositionally biased region" description="Low complexity" evidence="1">
    <location>
        <begin position="155"/>
        <end position="168"/>
    </location>
</feature>
<evidence type="ECO:0000313" key="3">
    <source>
        <dbReference type="Proteomes" id="UP000799764"/>
    </source>
</evidence>
<accession>A0A9P4PH75</accession>
<protein>
    <submittedName>
        <fullName evidence="2">Uncharacterized protein</fullName>
    </submittedName>
</protein>
<reference evidence="2" key="1">
    <citation type="journal article" date="2020" name="Stud. Mycol.">
        <title>101 Dothideomycetes genomes: a test case for predicting lifestyles and emergence of pathogens.</title>
        <authorList>
            <person name="Haridas S."/>
            <person name="Albert R."/>
            <person name="Binder M."/>
            <person name="Bloem J."/>
            <person name="Labutti K."/>
            <person name="Salamov A."/>
            <person name="Andreopoulos B."/>
            <person name="Baker S."/>
            <person name="Barry K."/>
            <person name="Bills G."/>
            <person name="Bluhm B."/>
            <person name="Cannon C."/>
            <person name="Castanera R."/>
            <person name="Culley D."/>
            <person name="Daum C."/>
            <person name="Ezra D."/>
            <person name="Gonzalez J."/>
            <person name="Henrissat B."/>
            <person name="Kuo A."/>
            <person name="Liang C."/>
            <person name="Lipzen A."/>
            <person name="Lutzoni F."/>
            <person name="Magnuson J."/>
            <person name="Mondo S."/>
            <person name="Nolan M."/>
            <person name="Ohm R."/>
            <person name="Pangilinan J."/>
            <person name="Park H.-J."/>
            <person name="Ramirez L."/>
            <person name="Alfaro M."/>
            <person name="Sun H."/>
            <person name="Tritt A."/>
            <person name="Yoshinaga Y."/>
            <person name="Zwiers L.-H."/>
            <person name="Turgeon B."/>
            <person name="Goodwin S."/>
            <person name="Spatafora J."/>
            <person name="Crous P."/>
            <person name="Grigoriev I."/>
        </authorList>
    </citation>
    <scope>NUCLEOTIDE SEQUENCE</scope>
    <source>
        <strain evidence="2">CBS 690.94</strain>
    </source>
</reference>
<proteinExistence type="predicted"/>
<feature type="region of interest" description="Disordered" evidence="1">
    <location>
        <begin position="1"/>
        <end position="170"/>
    </location>
</feature>
<feature type="compositionally biased region" description="Basic and acidic residues" evidence="1">
    <location>
        <begin position="127"/>
        <end position="141"/>
    </location>
</feature>
<comment type="caution">
    <text evidence="2">The sequence shown here is derived from an EMBL/GenBank/DDBJ whole genome shotgun (WGS) entry which is preliminary data.</text>
</comment>
<feature type="compositionally biased region" description="Basic and acidic residues" evidence="1">
    <location>
        <begin position="1"/>
        <end position="19"/>
    </location>
</feature>
<dbReference type="AlphaFoldDB" id="A0A9P4PH75"/>
<gene>
    <name evidence="2" type="ORF">P171DRAFT_413002</name>
</gene>
<feature type="compositionally biased region" description="Polar residues" evidence="1">
    <location>
        <begin position="142"/>
        <end position="154"/>
    </location>
</feature>
<dbReference type="EMBL" id="MU001500">
    <property type="protein sequence ID" value="KAF2445015.1"/>
    <property type="molecule type" value="Genomic_DNA"/>
</dbReference>
<feature type="compositionally biased region" description="Basic and acidic residues" evidence="1">
    <location>
        <begin position="39"/>
        <end position="55"/>
    </location>
</feature>
<feature type="region of interest" description="Disordered" evidence="1">
    <location>
        <begin position="191"/>
        <end position="210"/>
    </location>
</feature>
<sequence length="210" mass="22740">MKKDAKAAGEALTPRHDTDNVTDDGFVEDEMSNVAESETSEHEDSADEQVAREVADDGADFTTAKNDGDVNATRRMKRKRDLEEAAPPAPSVGDTEDEDTVETPSEKKHCSSRQAAQDAELMGAVPADDRTEPTELPRAHSDSTITVSKTTVNEPATTTPLSSTASAPVDNARATFRSRFPDLQTYMKSLHGDLPNIPPHLAVHKARKQT</sequence>
<name>A0A9P4PH75_9PLEO</name>
<keyword evidence="3" id="KW-1185">Reference proteome</keyword>
<evidence type="ECO:0000313" key="2">
    <source>
        <dbReference type="EMBL" id="KAF2445015.1"/>
    </source>
</evidence>